<dbReference type="InterPro" id="IPR018060">
    <property type="entry name" value="HTH_AraC"/>
</dbReference>
<dbReference type="SMART" id="SM00342">
    <property type="entry name" value="HTH_ARAC"/>
    <property type="match status" value="1"/>
</dbReference>
<proteinExistence type="predicted"/>
<sequence length="301" mass="34973">MRLKVRPTDTHESARDHFQMTSKGNAKADNPVEIHTLQWLEQNHPISFNSPIRTTGFEIIWIVEGTGKLTVDCQEYVIEPNVIYCLSPGQLRQFSTNGKVEGYYISLSEEFAYLAENKQDFSFLTLQNSFGRNLQIIHTTKEIHHELEDILMKMRTELSNCFMLRTEILKGLLKIFIIYLSRKAERQDYVNVPEKDIHIAERFIALLKIHYTTKRMVADYARELCVTPNYLNRIVKKVSGFPASYHIQQHIVLEAKRQALYSGLSMKEVAYELGFTDYAHFSKFFKNNSGMNFTAFKNGSH</sequence>
<evidence type="ECO:0000313" key="7">
    <source>
        <dbReference type="Proteomes" id="UP001232063"/>
    </source>
</evidence>
<dbReference type="SUPFAM" id="SSF51215">
    <property type="entry name" value="Regulatory protein AraC"/>
    <property type="match status" value="1"/>
</dbReference>
<keyword evidence="7" id="KW-1185">Reference proteome</keyword>
<feature type="region of interest" description="Disordered" evidence="4">
    <location>
        <begin position="1"/>
        <end position="25"/>
    </location>
</feature>
<evidence type="ECO:0000256" key="2">
    <source>
        <dbReference type="ARBA" id="ARBA00023125"/>
    </source>
</evidence>
<evidence type="ECO:0000313" key="6">
    <source>
        <dbReference type="EMBL" id="MDJ1506777.1"/>
    </source>
</evidence>
<evidence type="ECO:0000256" key="3">
    <source>
        <dbReference type="ARBA" id="ARBA00023163"/>
    </source>
</evidence>
<evidence type="ECO:0000256" key="1">
    <source>
        <dbReference type="ARBA" id="ARBA00023015"/>
    </source>
</evidence>
<dbReference type="InterPro" id="IPR009057">
    <property type="entry name" value="Homeodomain-like_sf"/>
</dbReference>
<dbReference type="Pfam" id="PF12833">
    <property type="entry name" value="HTH_18"/>
    <property type="match status" value="1"/>
</dbReference>
<dbReference type="PANTHER" id="PTHR43280">
    <property type="entry name" value="ARAC-FAMILY TRANSCRIPTIONAL REGULATOR"/>
    <property type="match status" value="1"/>
</dbReference>
<keyword evidence="2" id="KW-0238">DNA-binding</keyword>
<evidence type="ECO:0000256" key="4">
    <source>
        <dbReference type="SAM" id="MobiDB-lite"/>
    </source>
</evidence>
<comment type="caution">
    <text evidence="6">The sequence shown here is derived from an EMBL/GenBank/DDBJ whole genome shotgun (WGS) entry which is preliminary data.</text>
</comment>
<feature type="compositionally biased region" description="Basic and acidic residues" evidence="4">
    <location>
        <begin position="1"/>
        <end position="18"/>
    </location>
</feature>
<dbReference type="InterPro" id="IPR037923">
    <property type="entry name" value="HTH-like"/>
</dbReference>
<dbReference type="AlphaFoldDB" id="A0AAE3UJY4"/>
<keyword evidence="1" id="KW-0805">Transcription regulation</keyword>
<reference evidence="6" key="1">
    <citation type="submission" date="2023-05" db="EMBL/GenBank/DDBJ databases">
        <authorList>
            <person name="Zhang X."/>
        </authorList>
    </citation>
    <scope>NUCLEOTIDE SEQUENCE</scope>
    <source>
        <strain evidence="6">BD1B2-1</strain>
    </source>
</reference>
<dbReference type="SUPFAM" id="SSF46689">
    <property type="entry name" value="Homeodomain-like"/>
    <property type="match status" value="1"/>
</dbReference>
<dbReference type="EMBL" id="JASJOU010000028">
    <property type="protein sequence ID" value="MDJ1506777.1"/>
    <property type="molecule type" value="Genomic_DNA"/>
</dbReference>
<dbReference type="RefSeq" id="WP_314519969.1">
    <property type="nucleotide sequence ID" value="NZ_JASJOU010000028.1"/>
</dbReference>
<name>A0AAE3UJY4_9BACT</name>
<protein>
    <submittedName>
        <fullName evidence="6">Helix-turn-helix domain-containing protein</fullName>
    </submittedName>
</protein>
<dbReference type="Proteomes" id="UP001232063">
    <property type="component" value="Unassembled WGS sequence"/>
</dbReference>
<dbReference type="GO" id="GO:0043565">
    <property type="term" value="F:sequence-specific DNA binding"/>
    <property type="evidence" value="ECO:0007669"/>
    <property type="project" value="InterPro"/>
</dbReference>
<evidence type="ECO:0000259" key="5">
    <source>
        <dbReference type="PROSITE" id="PS01124"/>
    </source>
</evidence>
<accession>A0AAE3UJY4</accession>
<organism evidence="6 7">
    <name type="scientific">Xanthocytophaga agilis</name>
    <dbReference type="NCBI Taxonomy" id="3048010"/>
    <lineage>
        <taxon>Bacteria</taxon>
        <taxon>Pseudomonadati</taxon>
        <taxon>Bacteroidota</taxon>
        <taxon>Cytophagia</taxon>
        <taxon>Cytophagales</taxon>
        <taxon>Rhodocytophagaceae</taxon>
        <taxon>Xanthocytophaga</taxon>
    </lineage>
</organism>
<feature type="domain" description="HTH araC/xylS-type" evidence="5">
    <location>
        <begin position="201"/>
        <end position="299"/>
    </location>
</feature>
<gene>
    <name evidence="6" type="ORF">QNI22_39425</name>
</gene>
<dbReference type="GO" id="GO:0003700">
    <property type="term" value="F:DNA-binding transcription factor activity"/>
    <property type="evidence" value="ECO:0007669"/>
    <property type="project" value="InterPro"/>
</dbReference>
<dbReference type="PANTHER" id="PTHR43280:SF32">
    <property type="entry name" value="TRANSCRIPTIONAL REGULATORY PROTEIN"/>
    <property type="match status" value="1"/>
</dbReference>
<dbReference type="PROSITE" id="PS01124">
    <property type="entry name" value="HTH_ARAC_FAMILY_2"/>
    <property type="match status" value="1"/>
</dbReference>
<keyword evidence="3" id="KW-0804">Transcription</keyword>
<dbReference type="Gene3D" id="1.10.10.60">
    <property type="entry name" value="Homeodomain-like"/>
    <property type="match status" value="1"/>
</dbReference>